<keyword evidence="1" id="KW-0472">Membrane</keyword>
<organism evidence="2 3">
    <name type="scientific">Anaerocolumna jejuensis DSM 15929</name>
    <dbReference type="NCBI Taxonomy" id="1121322"/>
    <lineage>
        <taxon>Bacteria</taxon>
        <taxon>Bacillati</taxon>
        <taxon>Bacillota</taxon>
        <taxon>Clostridia</taxon>
        <taxon>Lachnospirales</taxon>
        <taxon>Lachnospiraceae</taxon>
        <taxon>Anaerocolumna</taxon>
    </lineage>
</organism>
<keyword evidence="3" id="KW-1185">Reference proteome</keyword>
<feature type="transmembrane region" description="Helical" evidence="1">
    <location>
        <begin position="38"/>
        <end position="59"/>
    </location>
</feature>
<dbReference type="RefSeq" id="WP_073271932.1">
    <property type="nucleotide sequence ID" value="NZ_FRAC01000006.1"/>
</dbReference>
<dbReference type="AlphaFoldDB" id="A0A1M6JR46"/>
<gene>
    <name evidence="2" type="ORF">SAMN02745136_00174</name>
</gene>
<evidence type="ECO:0000313" key="2">
    <source>
        <dbReference type="EMBL" id="SHJ49164.1"/>
    </source>
</evidence>
<name>A0A1M6JR46_9FIRM</name>
<reference evidence="2 3" key="1">
    <citation type="submission" date="2016-11" db="EMBL/GenBank/DDBJ databases">
        <authorList>
            <person name="Jaros S."/>
            <person name="Januszkiewicz K."/>
            <person name="Wedrychowicz H."/>
        </authorList>
    </citation>
    <scope>NUCLEOTIDE SEQUENCE [LARGE SCALE GENOMIC DNA]</scope>
    <source>
        <strain evidence="2 3">DSM 15929</strain>
    </source>
</reference>
<dbReference type="OrthoDB" id="2067405at2"/>
<feature type="transmembrane region" description="Helical" evidence="1">
    <location>
        <begin position="81"/>
        <end position="104"/>
    </location>
</feature>
<dbReference type="Proteomes" id="UP000184386">
    <property type="component" value="Unassembled WGS sequence"/>
</dbReference>
<feature type="transmembrane region" description="Helical" evidence="1">
    <location>
        <begin position="6"/>
        <end position="26"/>
    </location>
</feature>
<proteinExistence type="predicted"/>
<evidence type="ECO:0000313" key="3">
    <source>
        <dbReference type="Proteomes" id="UP000184386"/>
    </source>
</evidence>
<protein>
    <submittedName>
        <fullName evidence="2">Uncharacterized protein</fullName>
    </submittedName>
</protein>
<accession>A0A1M6JR46</accession>
<keyword evidence="1" id="KW-0812">Transmembrane</keyword>
<sequence length="110" mass="12573">MTYIVMQFIVLLLIILISGIFADRIFRLVALCEKSSSIFTSLIFGLFIYLINIWGLFIFKDITHFPMLVASFDCLQFTRRFILLSLLVGAILGGISGVFGWLLCRIRKDT</sequence>
<keyword evidence="1" id="KW-1133">Transmembrane helix</keyword>
<evidence type="ECO:0000256" key="1">
    <source>
        <dbReference type="SAM" id="Phobius"/>
    </source>
</evidence>
<dbReference type="EMBL" id="FRAC01000006">
    <property type="protein sequence ID" value="SHJ49164.1"/>
    <property type="molecule type" value="Genomic_DNA"/>
</dbReference>